<feature type="domain" description="DUF4942" evidence="1">
    <location>
        <begin position="90"/>
        <end position="271"/>
    </location>
</feature>
<dbReference type="PRINTS" id="PR00507">
    <property type="entry name" value="N12N6MTFRASE"/>
</dbReference>
<dbReference type="InterPro" id="IPR029063">
    <property type="entry name" value="SAM-dependent_MTases_sf"/>
</dbReference>
<evidence type="ECO:0000259" key="1">
    <source>
        <dbReference type="Pfam" id="PF13708"/>
    </source>
</evidence>
<dbReference type="GeneID" id="97277402"/>
<sequence>MIHEAIDTRASTEYLDDLGEFFAPVSTDLIDGLVGERQARKAEIEGLANLVLGEGYSAAMGYFLEGNQHDLSRFGGHQVSRLFDVEGAVAALDADMWQRTLALTDVLDVMPADRRYEWNDEIRRHKAPAFEEATVRATLEQLLLQRAEFFAEKVDGVFRALSGQHVTNRPEGFSKKMIFGGLLDVLDFIDSRRCGYIHDLRTVLARFMGREEPLPGTTRKALDLVKRRLGVWHDLDGGAIRLKLYKKGTCHVEVHPELAYRLNAILASRYPAAIPAAFRKRPSAGASKKHFAALQMPLPSAVISQIADARLNGRKLSLSWYTLDQQSKRERQAIEEALVGIGGAKVDMATFEFDYDPEEALAHLVMTGCLPEQRSHQYYPTPASVAEEAVDLAEIRPHDKILEPSAGQGHLAEWLPQAQTTCVELADLHCKVLAAKGYTCHHADFLTWAEDGRMAGAFSKVVMNPPFSQGRAALHLAAAAKCVAPGGRLVAVLPGSLRGKDVLPGWDVSWSAPRQGEFAGTGVTVVLLVADRPAV</sequence>
<organism evidence="2 3">
    <name type="scientific">Vreelandella aquamarina</name>
    <dbReference type="NCBI Taxonomy" id="77097"/>
    <lineage>
        <taxon>Bacteria</taxon>
        <taxon>Pseudomonadati</taxon>
        <taxon>Pseudomonadota</taxon>
        <taxon>Gammaproteobacteria</taxon>
        <taxon>Oceanospirillales</taxon>
        <taxon>Halomonadaceae</taxon>
        <taxon>Vreelandella</taxon>
    </lineage>
</organism>
<dbReference type="Proteomes" id="UP000185024">
    <property type="component" value="Unassembled WGS sequence"/>
</dbReference>
<dbReference type="EMBL" id="FSQX01000002">
    <property type="protein sequence ID" value="SIN88981.1"/>
    <property type="molecule type" value="Genomic_DNA"/>
</dbReference>
<dbReference type="InterPro" id="IPR031339">
    <property type="entry name" value="DUF4942"/>
</dbReference>
<gene>
    <name evidence="2" type="ORF">SAMN05878438_3860</name>
</gene>
<dbReference type="RefSeq" id="WP_074211727.1">
    <property type="nucleotide sequence ID" value="NZ_BJOI01000039.1"/>
</dbReference>
<accession>A0A1N6EL02</accession>
<proteinExistence type="predicted"/>
<dbReference type="AlphaFoldDB" id="A0A1N6EL02"/>
<dbReference type="SUPFAM" id="SSF53335">
    <property type="entry name" value="S-adenosyl-L-methionine-dependent methyltransferases"/>
    <property type="match status" value="1"/>
</dbReference>
<name>A0A1N6EL02_9GAMM</name>
<protein>
    <recommendedName>
        <fullName evidence="1">DUF4942 domain-containing protein</fullName>
    </recommendedName>
</protein>
<dbReference type="Gene3D" id="3.40.50.150">
    <property type="entry name" value="Vaccinia Virus protein VP39"/>
    <property type="match status" value="1"/>
</dbReference>
<evidence type="ECO:0000313" key="2">
    <source>
        <dbReference type="EMBL" id="SIN88981.1"/>
    </source>
</evidence>
<evidence type="ECO:0000313" key="3">
    <source>
        <dbReference type="Proteomes" id="UP000185024"/>
    </source>
</evidence>
<dbReference type="Pfam" id="PF13708">
    <property type="entry name" value="DUF4942"/>
    <property type="match status" value="1"/>
</dbReference>
<reference evidence="2 3" key="1">
    <citation type="submission" date="2016-11" db="EMBL/GenBank/DDBJ databases">
        <authorList>
            <person name="Jaros S."/>
            <person name="Januszkiewicz K."/>
            <person name="Wedrychowicz H."/>
        </authorList>
    </citation>
    <scope>NUCLEOTIDE SEQUENCE [LARGE SCALE GENOMIC DNA]</scope>
    <source>
        <strain evidence="2 3">ACAM 239</strain>
    </source>
</reference>